<sequence>MTRQIIYMTIYDKLYDKSSLFKLKNLNYLNTGQVSEHCEVLFKKFKKKYNVTKSSAKRREYSLFYPTVLVHESFLVQTQMLIDAEKSKKDVYKSMVTSMIPDVELWGNSNGELMRMNHGKILNASRVNPRYNELIGRKIRHSLYRNSHIK</sequence>
<dbReference type="AlphaFoldDB" id="A0A3M7Q0M6"/>
<dbReference type="Proteomes" id="UP000276133">
    <property type="component" value="Unassembled WGS sequence"/>
</dbReference>
<accession>A0A3M7Q0M6</accession>
<evidence type="ECO:0000313" key="2">
    <source>
        <dbReference type="Proteomes" id="UP000276133"/>
    </source>
</evidence>
<comment type="caution">
    <text evidence="1">The sequence shown here is derived from an EMBL/GenBank/DDBJ whole genome shotgun (WGS) entry which is preliminary data.</text>
</comment>
<reference evidence="1 2" key="1">
    <citation type="journal article" date="2018" name="Sci. Rep.">
        <title>Genomic signatures of local adaptation to the degree of environmental predictability in rotifers.</title>
        <authorList>
            <person name="Franch-Gras L."/>
            <person name="Hahn C."/>
            <person name="Garcia-Roger E.M."/>
            <person name="Carmona M.J."/>
            <person name="Serra M."/>
            <person name="Gomez A."/>
        </authorList>
    </citation>
    <scope>NUCLEOTIDE SEQUENCE [LARGE SCALE GENOMIC DNA]</scope>
    <source>
        <strain evidence="1">HYR1</strain>
    </source>
</reference>
<evidence type="ECO:0000313" key="1">
    <source>
        <dbReference type="EMBL" id="RNA04679.1"/>
    </source>
</evidence>
<name>A0A3M7Q0M6_BRAPC</name>
<gene>
    <name evidence="1" type="ORF">BpHYR1_051338</name>
</gene>
<organism evidence="1 2">
    <name type="scientific">Brachionus plicatilis</name>
    <name type="common">Marine rotifer</name>
    <name type="synonym">Brachionus muelleri</name>
    <dbReference type="NCBI Taxonomy" id="10195"/>
    <lineage>
        <taxon>Eukaryota</taxon>
        <taxon>Metazoa</taxon>
        <taxon>Spiralia</taxon>
        <taxon>Gnathifera</taxon>
        <taxon>Rotifera</taxon>
        <taxon>Eurotatoria</taxon>
        <taxon>Monogononta</taxon>
        <taxon>Pseudotrocha</taxon>
        <taxon>Ploima</taxon>
        <taxon>Brachionidae</taxon>
        <taxon>Brachionus</taxon>
    </lineage>
</organism>
<protein>
    <submittedName>
        <fullName evidence="1">Uncharacterized protein</fullName>
    </submittedName>
</protein>
<proteinExistence type="predicted"/>
<keyword evidence="2" id="KW-1185">Reference proteome</keyword>
<dbReference type="EMBL" id="REGN01008005">
    <property type="protein sequence ID" value="RNA04679.1"/>
    <property type="molecule type" value="Genomic_DNA"/>
</dbReference>